<dbReference type="InterPro" id="IPR001878">
    <property type="entry name" value="Znf_CCHC"/>
</dbReference>
<dbReference type="EMBL" id="CAJHIT010000010">
    <property type="protein sequence ID" value="CAD6506310.1"/>
    <property type="molecule type" value="Genomic_DNA"/>
</dbReference>
<dbReference type="Pfam" id="PF13976">
    <property type="entry name" value="gag_pre-integrs"/>
    <property type="match status" value="1"/>
</dbReference>
<keyword evidence="4" id="KW-0548">Nucleotidyltransferase</keyword>
<proteinExistence type="predicted"/>
<dbReference type="InterPro" id="IPR013103">
    <property type="entry name" value="RVT_2"/>
</dbReference>
<dbReference type="Pfam" id="PF22936">
    <property type="entry name" value="Pol_BBD"/>
    <property type="match status" value="1"/>
</dbReference>
<dbReference type="GO" id="GO:0006508">
    <property type="term" value="P:proteolysis"/>
    <property type="evidence" value="ECO:0007669"/>
    <property type="project" value="UniProtKB-KW"/>
</dbReference>
<evidence type="ECO:0000256" key="11">
    <source>
        <dbReference type="ARBA" id="ARBA00022842"/>
    </source>
</evidence>
<keyword evidence="14" id="KW-0239">DNA-directed DNA polymerase</keyword>
<evidence type="ECO:0000256" key="12">
    <source>
        <dbReference type="ARBA" id="ARBA00022908"/>
    </source>
</evidence>
<evidence type="ECO:0000313" key="27">
    <source>
        <dbReference type="Proteomes" id="UP000683417"/>
    </source>
</evidence>
<organism evidence="26 27">
    <name type="scientific">Blumeria graminis f. sp. triticale</name>
    <dbReference type="NCBI Taxonomy" id="1689686"/>
    <lineage>
        <taxon>Eukaryota</taxon>
        <taxon>Fungi</taxon>
        <taxon>Dikarya</taxon>
        <taxon>Ascomycota</taxon>
        <taxon>Pezizomycotina</taxon>
        <taxon>Leotiomycetes</taxon>
        <taxon>Erysiphales</taxon>
        <taxon>Erysiphaceae</taxon>
        <taxon>Blumeria</taxon>
    </lineage>
</organism>
<dbReference type="GO" id="GO:0005524">
    <property type="term" value="F:ATP binding"/>
    <property type="evidence" value="ECO:0007669"/>
    <property type="project" value="UniProtKB-KW"/>
</dbReference>
<dbReference type="PANTHER" id="PTHR42648">
    <property type="entry name" value="TRANSPOSASE, PUTATIVE-RELATED"/>
    <property type="match status" value="1"/>
</dbReference>
<dbReference type="EMBL" id="CAJHIT010000009">
    <property type="protein sequence ID" value="CAD6504935.1"/>
    <property type="molecule type" value="Genomic_DNA"/>
</dbReference>
<accession>A0A9W4DEG3</accession>
<keyword evidence="12" id="KW-0229">DNA integration</keyword>
<evidence type="ECO:0000313" key="25">
    <source>
        <dbReference type="EMBL" id="CAD6504935.1"/>
    </source>
</evidence>
<keyword evidence="20" id="KW-0863">Zinc-finger</keyword>
<evidence type="ECO:0000256" key="3">
    <source>
        <dbReference type="ARBA" id="ARBA00022670"/>
    </source>
</evidence>
<comment type="caution">
    <text evidence="26">The sequence shown here is derived from an EMBL/GenBank/DDBJ whole genome shotgun (WGS) entry which is preliminary data.</text>
</comment>
<gene>
    <name evidence="24" type="ORF">BGTH12_LOCUS2127</name>
    <name evidence="25" type="ORF">BGTH12_LOCUS6293</name>
    <name evidence="26" type="ORF">BGTH12_LOCUS7668</name>
</gene>
<feature type="compositionally biased region" description="Polar residues" evidence="21">
    <location>
        <begin position="981"/>
        <end position="994"/>
    </location>
</feature>
<keyword evidence="15" id="KW-0238">DNA-binding</keyword>
<reference evidence="26" key="1">
    <citation type="submission" date="2020-10" db="EMBL/GenBank/DDBJ databases">
        <authorList>
            <person name="Muller C M."/>
        </authorList>
    </citation>
    <scope>NUCLEOTIDE SEQUENCE</scope>
    <source>
        <strain evidence="26">THUN-12</strain>
    </source>
</reference>
<dbReference type="GO" id="GO:0004519">
    <property type="term" value="F:endonuclease activity"/>
    <property type="evidence" value="ECO:0007669"/>
    <property type="project" value="UniProtKB-KW"/>
</dbReference>
<comment type="catalytic activity">
    <reaction evidence="18">
        <text>DNA(n) + a 2'-deoxyribonucleoside 5'-triphosphate = DNA(n+1) + diphosphate</text>
        <dbReference type="Rhea" id="RHEA:22508"/>
        <dbReference type="Rhea" id="RHEA-COMP:17339"/>
        <dbReference type="Rhea" id="RHEA-COMP:17340"/>
        <dbReference type="ChEBI" id="CHEBI:33019"/>
        <dbReference type="ChEBI" id="CHEBI:61560"/>
        <dbReference type="ChEBI" id="CHEBI:173112"/>
        <dbReference type="EC" id="2.7.7.49"/>
    </reaction>
</comment>
<feature type="domain" description="CCHC-type" evidence="22">
    <location>
        <begin position="335"/>
        <end position="348"/>
    </location>
</feature>
<keyword evidence="2" id="KW-0815">Transposition</keyword>
<keyword evidence="3" id="KW-0645">Protease</keyword>
<comment type="function">
    <text evidence="1">The aspartyl protease (PR) mediates the proteolytic cleavages of the Gag and Gag-Pol polyproteins after assembly of the VLP.</text>
</comment>
<dbReference type="InterPro" id="IPR054722">
    <property type="entry name" value="PolX-like_BBD"/>
</dbReference>
<feature type="compositionally biased region" description="Basic and acidic residues" evidence="21">
    <location>
        <begin position="1"/>
        <end position="12"/>
    </location>
</feature>
<evidence type="ECO:0000256" key="10">
    <source>
        <dbReference type="ARBA" id="ARBA00022840"/>
    </source>
</evidence>
<evidence type="ECO:0000256" key="4">
    <source>
        <dbReference type="ARBA" id="ARBA00022695"/>
    </source>
</evidence>
<keyword evidence="13" id="KW-0695">RNA-directed DNA polymerase</keyword>
<dbReference type="CDD" id="cd09272">
    <property type="entry name" value="RNase_HI_RT_Ty1"/>
    <property type="match status" value="1"/>
</dbReference>
<feature type="compositionally biased region" description="Polar residues" evidence="21">
    <location>
        <begin position="16"/>
        <end position="37"/>
    </location>
</feature>
<evidence type="ECO:0000259" key="22">
    <source>
        <dbReference type="PROSITE" id="PS50158"/>
    </source>
</evidence>
<dbReference type="GO" id="GO:0032196">
    <property type="term" value="P:transposition"/>
    <property type="evidence" value="ECO:0007669"/>
    <property type="project" value="UniProtKB-KW"/>
</dbReference>
<dbReference type="PROSITE" id="PS50994">
    <property type="entry name" value="INTEGRASE"/>
    <property type="match status" value="1"/>
</dbReference>
<evidence type="ECO:0000256" key="15">
    <source>
        <dbReference type="ARBA" id="ARBA00023125"/>
    </source>
</evidence>
<dbReference type="EMBL" id="CAJHIT010000004">
    <property type="protein sequence ID" value="CAD6500769.1"/>
    <property type="molecule type" value="Genomic_DNA"/>
</dbReference>
<evidence type="ECO:0000256" key="6">
    <source>
        <dbReference type="ARBA" id="ARBA00022723"/>
    </source>
</evidence>
<dbReference type="GO" id="GO:0003964">
    <property type="term" value="F:RNA-directed DNA polymerase activity"/>
    <property type="evidence" value="ECO:0007669"/>
    <property type="project" value="UniProtKB-KW"/>
</dbReference>
<evidence type="ECO:0000256" key="1">
    <source>
        <dbReference type="ARBA" id="ARBA00002180"/>
    </source>
</evidence>
<evidence type="ECO:0000256" key="17">
    <source>
        <dbReference type="ARBA" id="ARBA00023268"/>
    </source>
</evidence>
<dbReference type="Proteomes" id="UP000683417">
    <property type="component" value="Unassembled WGS sequence"/>
</dbReference>
<feature type="region of interest" description="Disordered" evidence="21">
    <location>
        <begin position="924"/>
        <end position="1009"/>
    </location>
</feature>
<evidence type="ECO:0000313" key="24">
    <source>
        <dbReference type="EMBL" id="CAD6500769.1"/>
    </source>
</evidence>
<dbReference type="InterPro" id="IPR025724">
    <property type="entry name" value="GAG-pre-integrase_dom"/>
</dbReference>
<dbReference type="GO" id="GO:0006310">
    <property type="term" value="P:DNA recombination"/>
    <property type="evidence" value="ECO:0007669"/>
    <property type="project" value="UniProtKB-KW"/>
</dbReference>
<dbReference type="GO" id="GO:0008233">
    <property type="term" value="F:peptidase activity"/>
    <property type="evidence" value="ECO:0007669"/>
    <property type="project" value="UniProtKB-KW"/>
</dbReference>
<evidence type="ECO:0000256" key="21">
    <source>
        <dbReference type="SAM" id="MobiDB-lite"/>
    </source>
</evidence>
<dbReference type="PROSITE" id="PS50158">
    <property type="entry name" value="ZF_CCHC"/>
    <property type="match status" value="1"/>
</dbReference>
<keyword evidence="6" id="KW-0479">Metal-binding</keyword>
<feature type="domain" description="Integrase catalytic" evidence="23">
    <location>
        <begin position="665"/>
        <end position="836"/>
    </location>
</feature>
<evidence type="ECO:0000256" key="13">
    <source>
        <dbReference type="ARBA" id="ARBA00022918"/>
    </source>
</evidence>
<keyword evidence="8" id="KW-0255">Endonuclease</keyword>
<evidence type="ECO:0000256" key="14">
    <source>
        <dbReference type="ARBA" id="ARBA00022932"/>
    </source>
</evidence>
<comment type="catalytic activity">
    <reaction evidence="19">
        <text>DNA(n) + a 2'-deoxyribonucleoside 5'-triphosphate = DNA(n+1) + diphosphate</text>
        <dbReference type="Rhea" id="RHEA:22508"/>
        <dbReference type="Rhea" id="RHEA-COMP:17339"/>
        <dbReference type="Rhea" id="RHEA-COMP:17340"/>
        <dbReference type="ChEBI" id="CHEBI:33019"/>
        <dbReference type="ChEBI" id="CHEBI:61560"/>
        <dbReference type="ChEBI" id="CHEBI:173112"/>
        <dbReference type="EC" id="2.7.7.7"/>
    </reaction>
</comment>
<dbReference type="GO" id="GO:0003677">
    <property type="term" value="F:DNA binding"/>
    <property type="evidence" value="ECO:0007669"/>
    <property type="project" value="UniProtKB-KW"/>
</dbReference>
<dbReference type="PANTHER" id="PTHR42648:SF11">
    <property type="entry name" value="TRANSPOSON TY4-P GAG-POL POLYPROTEIN"/>
    <property type="match status" value="1"/>
</dbReference>
<evidence type="ECO:0000259" key="23">
    <source>
        <dbReference type="PROSITE" id="PS50994"/>
    </source>
</evidence>
<dbReference type="GO" id="GO:0003887">
    <property type="term" value="F:DNA-directed DNA polymerase activity"/>
    <property type="evidence" value="ECO:0007669"/>
    <property type="project" value="UniProtKB-KW"/>
</dbReference>
<keyword evidence="16" id="KW-0233">DNA recombination</keyword>
<keyword evidence="10" id="KW-0067">ATP-binding</keyword>
<sequence>MSGKLSKADRDIIAQQKDNNLESDQSVASISGKTRPSNYKMDESRSNRKSNVRRKNVDNESSSSAKRSEQSDSDDDWWSPPQRTLQVTTAEINLRWDQLQWKPHKDHFLRGSQDWGVYKNDVMFALQSIGYVKGIKLTNLDKANFGSMIRRSVTDNPRRIIEDLSSGSDMMKLLNKTYRQSGTIQAENFFNDLIELAYDGGNAIDFVTKFRVCVRDFKSTGQELADNITILIFKRAVEKRAHRWHYEASHTSKTKQWSLEELINDFISNHSLKAFHNTNKYYPNRDFRVNYNFDNKRGDKANIRLGQIENRGKLAFKPKINQGDKNPESKNQVVCYICGKTGHYANNCHSKRGTTQGPHRCHICRGNHYARECPARKSDHDRPLNQISTKGKEKMIEYNVGDDWYDEWMEENGIVNNPEIEETPHSSNDDSSCYGVSLNFAHQLNNASINSLIRKRWLFDTGADINATNNLKNFVKESVRNLRPREVAIRTGSGVIYPEKIGEVCLKVRNSKNKARRLRLKNVFYVKNLPVNIISGELFYKSGCSLQGEKLVDSNGSIISLINVNKRGFFLWLSGEDEPMKHIKSGFPCQLDKEHNSKNSKIPSDETIRNLTLWHRRLCHPSADRLRWTIKNTTGINLTPSDVINIPCEACDLGKSVKYTTNERRRRAEYVGEGWHCDLGSSNPKTMDGNSYYCLTTDDLSRYRFLKPLKTKKDAAVELMNILRNINAELQLEGRRVRWITIDGGRDWGMSRFEEFAADQGIDIIVSAPDNQHQNGVSERGIRFIQDAARCCTIQTKIPSVFWDKIMETTCYTLNMTSQSPVDQHKTPYEVFWSAMKGRPIKPDVSHLLIPGSRCITHVEKSRRIAGEKLDPRGARSVFLGYKGRTNKLVWILGGGRFLVSPNVLAYENVGKNLGWPTEPQEVVRSLPTSVQRRLRARKTNYAREEDYNRTRSVSPPHEPKGPGRPKKTIRRPFDEAPLFESQTRNKNMSPSINNEDERPTEEDSDHEEEIGQSAHCLIEKSIKRQLHNLHGDGDDMFRLLANSSSVAKQIVSPDEPNLQEAMSSSEKNEWLKAIFTEIKGCVDRKTFQFVPKNSAKQNGQIISAKWVLKKKYKSNMELDKFKARVVARGFLQKKGIDFNETTASTARSASWRVLMALAAINEWHILQADFISAYLAGDLKEVIYMRQFPYLKEFFNSNPDLSKASGYTEESIIQLQRPLYGLKQSGACWQDKVKSLMHTRGFKALAADDAIYFNKDSGVIVASYVDDFLLIGPDKSKISALTKSLNKSVPLNDLGEASWFLGVRVQRSSPTGSVRLDQKQYIDRSMIELELQSQRPVPTPMSVASRLDMKKYNGKASSTELYNYQRLIGKYNFSACMTRCDTSQAMSQLARYMCNPSPHHHKHALRVAQYLSGSANKGLRYTKDHRHVNEFGKYGLHCAVDASFADDFESSKSTTGYVIFMGGSPVIWRSKLQTTVSTLTCEAEYAAIFEATKDCAWIRTFLEELGQMPSGPIPVLEDNNGAIKWANSTGISSGRRHVRVEYNYATQEVRDKNITIRKVESKLNPADGLTKPLNNAAFNEFVERLGMVD</sequence>
<evidence type="ECO:0000256" key="20">
    <source>
        <dbReference type="PROSITE-ProRule" id="PRU00047"/>
    </source>
</evidence>
<keyword evidence="14" id="KW-0808">Transferase</keyword>
<name>A0A9W4DEG3_BLUGR</name>
<feature type="compositionally biased region" description="Acidic residues" evidence="21">
    <location>
        <begin position="999"/>
        <end position="1009"/>
    </location>
</feature>
<protein>
    <submittedName>
        <fullName evidence="25">BgTH12-00434</fullName>
    </submittedName>
    <submittedName>
        <fullName evidence="24">BgTH12-06476</fullName>
    </submittedName>
    <submittedName>
        <fullName evidence="26">BgTH12-07236</fullName>
    </submittedName>
</protein>
<keyword evidence="11" id="KW-0460">Magnesium</keyword>
<evidence type="ECO:0000256" key="18">
    <source>
        <dbReference type="ARBA" id="ARBA00048173"/>
    </source>
</evidence>
<keyword evidence="5" id="KW-0540">Nuclease</keyword>
<evidence type="ECO:0000256" key="19">
    <source>
        <dbReference type="ARBA" id="ARBA00049244"/>
    </source>
</evidence>
<dbReference type="Pfam" id="PF07727">
    <property type="entry name" value="RVT_2"/>
    <property type="match status" value="1"/>
</dbReference>
<evidence type="ECO:0000256" key="16">
    <source>
        <dbReference type="ARBA" id="ARBA00023172"/>
    </source>
</evidence>
<keyword evidence="17" id="KW-0511">Multifunctional enzyme</keyword>
<evidence type="ECO:0000256" key="5">
    <source>
        <dbReference type="ARBA" id="ARBA00022722"/>
    </source>
</evidence>
<keyword evidence="7" id="KW-0547">Nucleotide-binding</keyword>
<keyword evidence="9" id="KW-0378">Hydrolase</keyword>
<evidence type="ECO:0000256" key="2">
    <source>
        <dbReference type="ARBA" id="ARBA00022578"/>
    </source>
</evidence>
<evidence type="ECO:0000256" key="7">
    <source>
        <dbReference type="ARBA" id="ARBA00022741"/>
    </source>
</evidence>
<evidence type="ECO:0000256" key="9">
    <source>
        <dbReference type="ARBA" id="ARBA00022801"/>
    </source>
</evidence>
<feature type="region of interest" description="Disordered" evidence="21">
    <location>
        <begin position="1"/>
        <end position="82"/>
    </location>
</feature>
<dbReference type="GO" id="GO:0015074">
    <property type="term" value="P:DNA integration"/>
    <property type="evidence" value="ECO:0007669"/>
    <property type="project" value="UniProtKB-KW"/>
</dbReference>
<dbReference type="InterPro" id="IPR001584">
    <property type="entry name" value="Integrase_cat-core"/>
</dbReference>
<keyword evidence="20" id="KW-0862">Zinc</keyword>
<dbReference type="GO" id="GO:0008270">
    <property type="term" value="F:zinc ion binding"/>
    <property type="evidence" value="ECO:0007669"/>
    <property type="project" value="UniProtKB-KW"/>
</dbReference>
<evidence type="ECO:0000256" key="8">
    <source>
        <dbReference type="ARBA" id="ARBA00022759"/>
    </source>
</evidence>
<dbReference type="SMART" id="SM00343">
    <property type="entry name" value="ZnF_C2HC"/>
    <property type="match status" value="2"/>
</dbReference>
<dbReference type="InterPro" id="IPR039537">
    <property type="entry name" value="Retrotran_Ty1/copia-like"/>
</dbReference>
<evidence type="ECO:0000313" key="26">
    <source>
        <dbReference type="EMBL" id="CAD6506310.1"/>
    </source>
</evidence>